<dbReference type="Proteomes" id="UP000585363">
    <property type="component" value="Unassembled WGS sequence"/>
</dbReference>
<accession>A0A848ME90</accession>
<dbReference type="RefSeq" id="WP_169401213.1">
    <property type="nucleotide sequence ID" value="NZ_JAADJU010000001.1"/>
</dbReference>
<sequence>MKIISTRTLRDFWAIHPDARQPLKAWVDEATKADWRNPAEIKEQYRSASILKNRRVVFNIKGNDYRLIVAVAYLRGIIFVKFIGSHNEYDKIEA</sequence>
<reference evidence="1 2" key="1">
    <citation type="submission" date="2020-01" db="EMBL/GenBank/DDBJ databases">
        <authorList>
            <person name="Lee S.D."/>
        </authorList>
    </citation>
    <scope>NUCLEOTIDE SEQUENCE [LARGE SCALE GENOMIC DNA]</scope>
    <source>
        <strain evidence="1 2">SAP-1</strain>
    </source>
</reference>
<dbReference type="GO" id="GO:0110001">
    <property type="term" value="C:toxin-antitoxin complex"/>
    <property type="evidence" value="ECO:0007669"/>
    <property type="project" value="InterPro"/>
</dbReference>
<organism evidence="1 2">
    <name type="scientific">Rouxiella aceris</name>
    <dbReference type="NCBI Taxonomy" id="2703884"/>
    <lineage>
        <taxon>Bacteria</taxon>
        <taxon>Pseudomonadati</taxon>
        <taxon>Pseudomonadota</taxon>
        <taxon>Gammaproteobacteria</taxon>
        <taxon>Enterobacterales</taxon>
        <taxon>Yersiniaceae</taxon>
        <taxon>Rouxiella</taxon>
    </lineage>
</organism>
<dbReference type="AlphaFoldDB" id="A0A848ME90"/>
<keyword evidence="2" id="KW-1185">Reference proteome</keyword>
<reference evidence="1 2" key="2">
    <citation type="submission" date="2020-06" db="EMBL/GenBank/DDBJ databases">
        <title>Polyphasic characterization of a Rahnella strain isolated from tree sap.</title>
        <authorList>
            <person name="Kim I.S."/>
        </authorList>
    </citation>
    <scope>NUCLEOTIDE SEQUENCE [LARGE SCALE GENOMIC DNA]</scope>
    <source>
        <strain evidence="1 2">SAP-1</strain>
    </source>
</reference>
<evidence type="ECO:0000313" key="2">
    <source>
        <dbReference type="Proteomes" id="UP000585363"/>
    </source>
</evidence>
<dbReference type="Pfam" id="PF09907">
    <property type="entry name" value="HigB_toxin"/>
    <property type="match status" value="1"/>
</dbReference>
<gene>
    <name evidence="1" type="ORF">GW590_01295</name>
</gene>
<dbReference type="GO" id="GO:0003723">
    <property type="term" value="F:RNA binding"/>
    <property type="evidence" value="ECO:0007669"/>
    <property type="project" value="InterPro"/>
</dbReference>
<dbReference type="InterPro" id="IPR018669">
    <property type="entry name" value="Toxin_HigB"/>
</dbReference>
<comment type="caution">
    <text evidence="1">The sequence shown here is derived from an EMBL/GenBank/DDBJ whole genome shotgun (WGS) entry which is preliminary data.</text>
</comment>
<dbReference type="EMBL" id="JAADJU010000001">
    <property type="protein sequence ID" value="NMP25519.1"/>
    <property type="molecule type" value="Genomic_DNA"/>
</dbReference>
<evidence type="ECO:0000313" key="1">
    <source>
        <dbReference type="EMBL" id="NMP25519.1"/>
    </source>
</evidence>
<protein>
    <submittedName>
        <fullName evidence="1">Type II toxin-antitoxin system HigB family toxin</fullName>
    </submittedName>
</protein>
<name>A0A848ME90_9GAMM</name>
<dbReference type="GO" id="GO:0004519">
    <property type="term" value="F:endonuclease activity"/>
    <property type="evidence" value="ECO:0007669"/>
    <property type="project" value="InterPro"/>
</dbReference>
<proteinExistence type="predicted"/>